<dbReference type="Proteomes" id="UP000322144">
    <property type="component" value="Segment"/>
</dbReference>
<reference evidence="1 2" key="1">
    <citation type="submission" date="2019-06" db="EMBL/GenBank/DDBJ databases">
        <title>A distant relative of Phikzvirus genus phages from a therapeutic phage collection.</title>
        <authorList>
            <person name="Hejnowicz M.S."/>
            <person name="Dabrowski K."/>
            <person name="Gawor J."/>
            <person name="Weber-Dabrowska B."/>
            <person name="Gromadka R."/>
            <person name="Lobocka M.B."/>
        </authorList>
    </citation>
    <scope>NUCLEOTIDE SEQUENCE [LARGE SCALE GENOMIC DNA]</scope>
</reference>
<name>A0A5C1K8G0_9CAUD</name>
<dbReference type="EMBL" id="MN103543">
    <property type="protein sequence ID" value="QEM41781.1"/>
    <property type="molecule type" value="Genomic_DNA"/>
</dbReference>
<evidence type="ECO:0000313" key="2">
    <source>
        <dbReference type="Proteomes" id="UP000322144"/>
    </source>
</evidence>
<keyword evidence="2" id="KW-1185">Reference proteome</keyword>
<sequence>MYMLFRDAPARRLGQAVDPKIVYLRRTYRELINDVKTYYRRAPKAVGSANIFANMIQHFIIDWKIDDAAWAKKVEDQAKGLSRVFGLTSAINRGKIHEKGITLGPNCEEVAIASYEKFEKEGLGKRWRDLTPVKYLYHTRTDVNLPMMNNTTAGKGYGVITVNIPMLLVQYRYWLRWQQQRGVEQLENAYRFVGSIVLPNMVESYLDVAYFNRLSRQAQGIKCLNFPVSHPFYLTDMTPRVDKLVENVNFENSIKGIELEGLAWITPAIVKTNLFEVMEIPREPITYQNEWAYTLARLPYIKYLVTMLKKNPGYDRSQMNEVLIDLIDATNDQVFKTAGNTEMVKALRRDVAILIEEMKKT</sequence>
<dbReference type="GeneID" id="77936802"/>
<accession>A0A5C1K8G0</accession>
<proteinExistence type="predicted"/>
<organism evidence="1 2">
    <name type="scientific">Pseudomonas phage vB_PaeM_PS119XW</name>
    <dbReference type="NCBI Taxonomy" id="2601632"/>
    <lineage>
        <taxon>Viruses</taxon>
        <taxon>Duplodnaviria</taxon>
        <taxon>Heunggongvirae</taxon>
        <taxon>Uroviricota</taxon>
        <taxon>Caudoviricetes</taxon>
        <taxon>Chimalliviridae</taxon>
        <taxon>Pawinskivirus</taxon>
        <taxon>Pawinskivirus PS119XW</taxon>
    </lineage>
</organism>
<evidence type="ECO:0000313" key="1">
    <source>
        <dbReference type="EMBL" id="QEM41781.1"/>
    </source>
</evidence>
<protein>
    <submittedName>
        <fullName evidence="1">Uncharacterized protein</fullName>
    </submittedName>
</protein>
<dbReference type="RefSeq" id="YP_010660792.1">
    <property type="nucleotide sequence ID" value="NC_070882.1"/>
</dbReference>
<dbReference type="KEGG" id="vg:77936802"/>